<name>A0ABU1QEZ1_9BACL</name>
<evidence type="ECO:0000256" key="3">
    <source>
        <dbReference type="ARBA" id="ARBA00022729"/>
    </source>
</evidence>
<proteinExistence type="inferred from homology"/>
<evidence type="ECO:0000256" key="4">
    <source>
        <dbReference type="SAM" id="Coils"/>
    </source>
</evidence>
<dbReference type="EMBL" id="JAVDUG010000002">
    <property type="protein sequence ID" value="MDR6778214.1"/>
    <property type="molecule type" value="Genomic_DNA"/>
</dbReference>
<dbReference type="PANTHER" id="PTHR30061">
    <property type="entry name" value="MALTOSE-BINDING PERIPLASMIC PROTEIN"/>
    <property type="match status" value="1"/>
</dbReference>
<evidence type="ECO:0000313" key="6">
    <source>
        <dbReference type="Proteomes" id="UP001266807"/>
    </source>
</evidence>
<dbReference type="InterPro" id="IPR006059">
    <property type="entry name" value="SBP"/>
</dbReference>
<keyword evidence="2" id="KW-0813">Transport</keyword>
<dbReference type="Pfam" id="PF13416">
    <property type="entry name" value="SBP_bac_8"/>
    <property type="match status" value="1"/>
</dbReference>
<comment type="similarity">
    <text evidence="1">Belongs to the bacterial solute-binding protein 1 family.</text>
</comment>
<comment type="caution">
    <text evidence="5">The sequence shown here is derived from an EMBL/GenBank/DDBJ whole genome shotgun (WGS) entry which is preliminary data.</text>
</comment>
<dbReference type="PANTHER" id="PTHR30061:SF50">
    <property type="entry name" value="MALTOSE_MALTODEXTRIN-BINDING PERIPLASMIC PROTEIN"/>
    <property type="match status" value="1"/>
</dbReference>
<keyword evidence="4" id="KW-0175">Coiled coil</keyword>
<dbReference type="Proteomes" id="UP001266807">
    <property type="component" value="Unassembled WGS sequence"/>
</dbReference>
<sequence>MNIIHKIYQSKSLGGKLMRIQLKVAISLACLMMFIGCSASPVSQQTTKITLLNSKSEIKTQLEEVAKQYNQEHSEVSLEIITAPEGTSAYQKLMSMYGSGSPATMSMLDPGDAQQFLDKAVDLSKEKWVADTIENGLDAVKKSDAVLGFPFAVEGYGLIYNKKVLDKATGGAFDASSVKSRSNLNSLMAKIQKTGVAPVMLSPMDWSLGSHLLALSYSVQPGGFPEFVKGMQDNSIDMSQNSVMSGWVQTLDLLKDNSINKHSPLDSTYDDGAKALGEGKVGLWFMGNWAWAGIKSNDTANEEYGFLPLPLSDNTDDPNNAKITVGVTKYIFIDSTATTPQEQEEAKKFLNWLVYDKSGQDFLVNKANTVPAFKNIDLEPADPLGRSIKSYISSGKTLPFMSTLPPDHGAITGASIQSYISGKIDKAELLRQIRIYWKAQQ</sequence>
<accession>A0ABU1QEZ1</accession>
<keyword evidence="6" id="KW-1185">Reference proteome</keyword>
<feature type="coiled-coil region" evidence="4">
    <location>
        <begin position="52"/>
        <end position="79"/>
    </location>
</feature>
<dbReference type="SUPFAM" id="SSF53850">
    <property type="entry name" value="Periplasmic binding protein-like II"/>
    <property type="match status" value="1"/>
</dbReference>
<organism evidence="5 6">
    <name type="scientific">Paenibacillus peoriae</name>
    <dbReference type="NCBI Taxonomy" id="59893"/>
    <lineage>
        <taxon>Bacteria</taxon>
        <taxon>Bacillati</taxon>
        <taxon>Bacillota</taxon>
        <taxon>Bacilli</taxon>
        <taxon>Bacillales</taxon>
        <taxon>Paenibacillaceae</taxon>
        <taxon>Paenibacillus</taxon>
    </lineage>
</organism>
<reference evidence="5 6" key="1">
    <citation type="submission" date="2023-07" db="EMBL/GenBank/DDBJ databases">
        <title>Sorghum-associated microbial communities from plants grown in Nebraska, USA.</title>
        <authorList>
            <person name="Schachtman D."/>
        </authorList>
    </citation>
    <scope>NUCLEOTIDE SEQUENCE [LARGE SCALE GENOMIC DNA]</scope>
    <source>
        <strain evidence="5 6">BE143</strain>
    </source>
</reference>
<evidence type="ECO:0000256" key="1">
    <source>
        <dbReference type="ARBA" id="ARBA00008520"/>
    </source>
</evidence>
<protein>
    <submittedName>
        <fullName evidence="5">Raffinose/stachyose/melibiose transport system substrate-binding protein</fullName>
    </submittedName>
</protein>
<dbReference type="Gene3D" id="3.40.190.10">
    <property type="entry name" value="Periplasmic binding protein-like II"/>
    <property type="match status" value="2"/>
</dbReference>
<gene>
    <name evidence="5" type="ORF">J2W98_002476</name>
</gene>
<evidence type="ECO:0000313" key="5">
    <source>
        <dbReference type="EMBL" id="MDR6778214.1"/>
    </source>
</evidence>
<evidence type="ECO:0000256" key="2">
    <source>
        <dbReference type="ARBA" id="ARBA00022448"/>
    </source>
</evidence>
<keyword evidence="3" id="KW-0732">Signal</keyword>